<dbReference type="AlphaFoldDB" id="A0A5P1E378"/>
<feature type="domain" description="Cyclin-like" evidence="7">
    <location>
        <begin position="499"/>
        <end position="581"/>
    </location>
</feature>
<feature type="domain" description="Cyclin C-terminal" evidence="8">
    <location>
        <begin position="495"/>
        <end position="612"/>
    </location>
</feature>
<keyword evidence="2" id="KW-0132">Cell division</keyword>
<dbReference type="EMBL" id="CM007390">
    <property type="protein sequence ID" value="ONK55905.1"/>
    <property type="molecule type" value="Genomic_DNA"/>
</dbReference>
<evidence type="ECO:0000256" key="6">
    <source>
        <dbReference type="SAM" id="Phobius"/>
    </source>
</evidence>
<feature type="transmembrane region" description="Helical" evidence="6">
    <location>
        <begin position="65"/>
        <end position="86"/>
    </location>
</feature>
<dbReference type="Gene3D" id="1.10.472.10">
    <property type="entry name" value="Cyclin-like"/>
    <property type="match status" value="2"/>
</dbReference>
<name>A0A5P1E378_ASPOF</name>
<dbReference type="OMA" id="EMEDCNI"/>
<keyword evidence="6" id="KW-0472">Membrane</keyword>
<feature type="domain" description="Cyclin-like" evidence="7">
    <location>
        <begin position="402"/>
        <end position="486"/>
    </location>
</feature>
<protein>
    <submittedName>
        <fullName evidence="9">Uncharacterized protein</fullName>
    </submittedName>
</protein>
<dbReference type="PANTHER" id="PTHR10177">
    <property type="entry name" value="CYCLINS"/>
    <property type="match status" value="1"/>
</dbReference>
<feature type="transmembrane region" description="Helical" evidence="6">
    <location>
        <begin position="36"/>
        <end position="58"/>
    </location>
</feature>
<dbReference type="InterPro" id="IPR039361">
    <property type="entry name" value="Cyclin"/>
</dbReference>
<feature type="transmembrane region" description="Helical" evidence="6">
    <location>
        <begin position="191"/>
        <end position="209"/>
    </location>
</feature>
<dbReference type="SMART" id="SM01332">
    <property type="entry name" value="Cyclin_C"/>
    <property type="match status" value="1"/>
</dbReference>
<dbReference type="InterPro" id="IPR036915">
    <property type="entry name" value="Cyclin-like_sf"/>
</dbReference>
<evidence type="ECO:0000256" key="4">
    <source>
        <dbReference type="ARBA" id="ARBA00023306"/>
    </source>
</evidence>
<dbReference type="Pfam" id="PF02984">
    <property type="entry name" value="Cyclin_C"/>
    <property type="match status" value="1"/>
</dbReference>
<evidence type="ECO:0000259" key="7">
    <source>
        <dbReference type="SMART" id="SM00385"/>
    </source>
</evidence>
<evidence type="ECO:0000313" key="10">
    <source>
        <dbReference type="Proteomes" id="UP000243459"/>
    </source>
</evidence>
<evidence type="ECO:0000256" key="2">
    <source>
        <dbReference type="ARBA" id="ARBA00022618"/>
    </source>
</evidence>
<keyword evidence="6" id="KW-1133">Transmembrane helix</keyword>
<feature type="transmembrane region" description="Helical" evidence="6">
    <location>
        <begin position="7"/>
        <end position="24"/>
    </location>
</feature>
<proteinExistence type="inferred from homology"/>
<evidence type="ECO:0000256" key="1">
    <source>
        <dbReference type="ARBA" id="ARBA00006955"/>
    </source>
</evidence>
<reference evidence="10" key="1">
    <citation type="journal article" date="2017" name="Nat. Commun.">
        <title>The asparagus genome sheds light on the origin and evolution of a young Y chromosome.</title>
        <authorList>
            <person name="Harkess A."/>
            <person name="Zhou J."/>
            <person name="Xu C."/>
            <person name="Bowers J.E."/>
            <person name="Van der Hulst R."/>
            <person name="Ayyampalayam S."/>
            <person name="Mercati F."/>
            <person name="Riccardi P."/>
            <person name="McKain M.R."/>
            <person name="Kakrana A."/>
            <person name="Tang H."/>
            <person name="Ray J."/>
            <person name="Groenendijk J."/>
            <person name="Arikit S."/>
            <person name="Mathioni S.M."/>
            <person name="Nakano M."/>
            <person name="Shan H."/>
            <person name="Telgmann-Rauber A."/>
            <person name="Kanno A."/>
            <person name="Yue Z."/>
            <person name="Chen H."/>
            <person name="Li W."/>
            <person name="Chen Y."/>
            <person name="Xu X."/>
            <person name="Zhang Y."/>
            <person name="Luo S."/>
            <person name="Chen H."/>
            <person name="Gao J."/>
            <person name="Mao Z."/>
            <person name="Pires J.C."/>
            <person name="Luo M."/>
            <person name="Kudrna D."/>
            <person name="Wing R.A."/>
            <person name="Meyers B.C."/>
            <person name="Yi K."/>
            <person name="Kong H."/>
            <person name="Lavrijsen P."/>
            <person name="Sunseri F."/>
            <person name="Falavigna A."/>
            <person name="Ye Y."/>
            <person name="Leebens-Mack J.H."/>
            <person name="Chen G."/>
        </authorList>
    </citation>
    <scope>NUCLEOTIDE SEQUENCE [LARGE SCALE GENOMIC DNA]</scope>
    <source>
        <strain evidence="10">cv. DH0086</strain>
    </source>
</reference>
<dbReference type="PROSITE" id="PS00292">
    <property type="entry name" value="CYCLINS"/>
    <property type="match status" value="1"/>
</dbReference>
<dbReference type="InterPro" id="IPR013763">
    <property type="entry name" value="Cyclin-like_dom"/>
</dbReference>
<comment type="similarity">
    <text evidence="1">Belongs to the cyclin family. Cyclin AB subfamily.</text>
</comment>
<keyword evidence="3 5" id="KW-0195">Cyclin</keyword>
<dbReference type="InterPro" id="IPR006671">
    <property type="entry name" value="Cyclin_N"/>
</dbReference>
<dbReference type="Gramene" id="ONK55905">
    <property type="protein sequence ID" value="ONK55905"/>
    <property type="gene ID" value="A4U43_C10F2160"/>
</dbReference>
<dbReference type="SUPFAM" id="SSF47954">
    <property type="entry name" value="Cyclin-like"/>
    <property type="match status" value="2"/>
</dbReference>
<dbReference type="InterPro" id="IPR048258">
    <property type="entry name" value="Cyclins_cyclin-box"/>
</dbReference>
<dbReference type="GO" id="GO:0010332">
    <property type="term" value="P:response to gamma radiation"/>
    <property type="evidence" value="ECO:0007669"/>
    <property type="project" value="UniProtKB-ARBA"/>
</dbReference>
<accession>A0A5P1E378</accession>
<dbReference type="CDD" id="cd20567">
    <property type="entry name" value="CYCLIN_AtCycB-like_rpt1"/>
    <property type="match status" value="1"/>
</dbReference>
<dbReference type="InterPro" id="IPR004367">
    <property type="entry name" value="Cyclin_C-dom"/>
</dbReference>
<feature type="transmembrane region" description="Helical" evidence="6">
    <location>
        <begin position="114"/>
        <end position="134"/>
    </location>
</feature>
<keyword evidence="10" id="KW-1185">Reference proteome</keyword>
<dbReference type="FunFam" id="1.10.472.10:FF:000032">
    <property type="entry name" value="G2/mitotic-specific cyclin-1"/>
    <property type="match status" value="1"/>
</dbReference>
<feature type="transmembrane region" description="Helical" evidence="6">
    <location>
        <begin position="92"/>
        <end position="109"/>
    </location>
</feature>
<dbReference type="CDD" id="cd20511">
    <property type="entry name" value="CYCLIN_AtCycB-like_rpt2"/>
    <property type="match status" value="1"/>
</dbReference>
<evidence type="ECO:0000259" key="8">
    <source>
        <dbReference type="SMART" id="SM01332"/>
    </source>
</evidence>
<gene>
    <name evidence="9" type="ORF">A4U43_C10F2160</name>
</gene>
<dbReference type="SMART" id="SM00385">
    <property type="entry name" value="CYCLIN"/>
    <property type="match status" value="2"/>
</dbReference>
<evidence type="ECO:0000256" key="3">
    <source>
        <dbReference type="ARBA" id="ARBA00023127"/>
    </source>
</evidence>
<dbReference type="GO" id="GO:0051301">
    <property type="term" value="P:cell division"/>
    <property type="evidence" value="ECO:0007669"/>
    <property type="project" value="UniProtKB-KW"/>
</dbReference>
<dbReference type="Pfam" id="PF00134">
    <property type="entry name" value="Cyclin_N"/>
    <property type="match status" value="1"/>
</dbReference>
<keyword evidence="6" id="KW-0812">Transmembrane</keyword>
<sequence length="620" mass="69973">MEDGVNLGFKICLSLGILTTISHYDLQNDFKSEFGLLVGWPLSSVVLFCGFYCVPIMLQWFQLGLMLLGPWCVFLVGCSLLLLGPWTLNSCVGLWLTFGLLAFGFRCLVFGAKLLCSLLVCAFLGCSLLLLGPWTLNFCVGLWLAMVAMVSALAWPLLLVLLCVVGQLWLAFGFMLMLGICFNFVHCFNMLSALVSALGWFLVGLSMTMEGANENRGIVKPVNFREMGTRRALKDIKNLVGAPPYPCAVTKRALTDKNVIADENQAIATRRPITRKFAASLANKPQPNLEDASNKHGIIGIEKHNKPTDVEFDRSVNDLSMIEDSEEMEDCNIVKEIVMEDLVAESAMDIDKCDANNPMAVVEYVDDIYNYYKRVEVSGCVSSDYMSNQFDINEKMRAILIDWLIEVHYKFELMDETLYLTVNIIDRFLARQSVIRKKLQLVGVTAMLLACKYEEVSVPVVEDLILISDRAYKREEVLEMERLMVNTLQFNMSVPTPYVFMRRFLKAAESDKKLELLSYFIIELSLVEYQMLKFQPSLLAAAAIYTAQCSLKGFKHWTKTSELHTAYTEDQLLECSRLMVDFHQKAGAGKLTGVHRKYSTFKFGCMAKSEPALFLLDTRL</sequence>
<keyword evidence="4" id="KW-0131">Cell cycle</keyword>
<evidence type="ECO:0000313" key="9">
    <source>
        <dbReference type="EMBL" id="ONK55905.1"/>
    </source>
</evidence>
<evidence type="ECO:0000256" key="5">
    <source>
        <dbReference type="RuleBase" id="RU000383"/>
    </source>
</evidence>
<dbReference type="Proteomes" id="UP000243459">
    <property type="component" value="Chromosome 10"/>
</dbReference>
<organism evidence="9 10">
    <name type="scientific">Asparagus officinalis</name>
    <name type="common">Garden asparagus</name>
    <dbReference type="NCBI Taxonomy" id="4686"/>
    <lineage>
        <taxon>Eukaryota</taxon>
        <taxon>Viridiplantae</taxon>
        <taxon>Streptophyta</taxon>
        <taxon>Embryophyta</taxon>
        <taxon>Tracheophyta</taxon>
        <taxon>Spermatophyta</taxon>
        <taxon>Magnoliopsida</taxon>
        <taxon>Liliopsida</taxon>
        <taxon>Asparagales</taxon>
        <taxon>Asparagaceae</taxon>
        <taxon>Asparagoideae</taxon>
        <taxon>Asparagus</taxon>
    </lineage>
</organism>